<reference evidence="2" key="1">
    <citation type="submission" date="2023-03" db="EMBL/GenBank/DDBJ databases">
        <title>Massive genome expansion in bonnet fungi (Mycena s.s.) driven by repeated elements and novel gene families across ecological guilds.</title>
        <authorList>
            <consortium name="Lawrence Berkeley National Laboratory"/>
            <person name="Harder C.B."/>
            <person name="Miyauchi S."/>
            <person name="Viragh M."/>
            <person name="Kuo A."/>
            <person name="Thoen E."/>
            <person name="Andreopoulos B."/>
            <person name="Lu D."/>
            <person name="Skrede I."/>
            <person name="Drula E."/>
            <person name="Henrissat B."/>
            <person name="Morin E."/>
            <person name="Kohler A."/>
            <person name="Barry K."/>
            <person name="LaButti K."/>
            <person name="Morin E."/>
            <person name="Salamov A."/>
            <person name="Lipzen A."/>
            <person name="Mereny Z."/>
            <person name="Hegedus B."/>
            <person name="Baldrian P."/>
            <person name="Stursova M."/>
            <person name="Weitz H."/>
            <person name="Taylor A."/>
            <person name="Grigoriev I.V."/>
            <person name="Nagy L.G."/>
            <person name="Martin F."/>
            <person name="Kauserud H."/>
        </authorList>
    </citation>
    <scope>NUCLEOTIDE SEQUENCE</scope>
    <source>
        <strain evidence="2">CBHHK188m</strain>
    </source>
</reference>
<feature type="compositionally biased region" description="Acidic residues" evidence="1">
    <location>
        <begin position="14"/>
        <end position="32"/>
    </location>
</feature>
<evidence type="ECO:0000313" key="2">
    <source>
        <dbReference type="EMBL" id="KAJ7763595.1"/>
    </source>
</evidence>
<comment type="caution">
    <text evidence="2">The sequence shown here is derived from an EMBL/GenBank/DDBJ whole genome shotgun (WGS) entry which is preliminary data.</text>
</comment>
<keyword evidence="3" id="KW-1185">Reference proteome</keyword>
<sequence>MGRHMHQPKFLEIQYEDEDDDGDGFDDEDDDDPETIDLVGDKLLSLPCLETLRVYGVLHPRRRRRFSGPQIMELLRRSPNLVECMLEHLVPMFRSDPSEMLILPGLRRLLFGRDPNSKSDESVLLKCLSLPRLETLSISMNCISCDDLLSFLKRSSCPLQQLFVVGSRYWAMAQIQIRDCLRLVPTLVDVEMWWPSLSLFEGLFAALTEPLSYSLPNLRSLVIHIHSTIPKSFWSTLLRTLSARRAQIQIVQVKGNFKPRPPATVVAPPRENWQRMGCKYTLEPTLQILSSLSVWHCVLLCQCQCEGQLGDSSASSWGMGLTLCPQ</sequence>
<dbReference type="Proteomes" id="UP001215280">
    <property type="component" value="Unassembled WGS sequence"/>
</dbReference>
<evidence type="ECO:0000256" key="1">
    <source>
        <dbReference type="SAM" id="MobiDB-lite"/>
    </source>
</evidence>
<dbReference type="AlphaFoldDB" id="A0AAD7NK10"/>
<name>A0AAD7NK10_9AGAR</name>
<gene>
    <name evidence="2" type="ORF">DFH07DRAFT_1018327</name>
</gene>
<feature type="region of interest" description="Disordered" evidence="1">
    <location>
        <begin position="1"/>
        <end position="32"/>
    </location>
</feature>
<dbReference type="InterPro" id="IPR032675">
    <property type="entry name" value="LRR_dom_sf"/>
</dbReference>
<dbReference type="EMBL" id="JARJLG010000040">
    <property type="protein sequence ID" value="KAJ7763595.1"/>
    <property type="molecule type" value="Genomic_DNA"/>
</dbReference>
<organism evidence="2 3">
    <name type="scientific">Mycena maculata</name>
    <dbReference type="NCBI Taxonomy" id="230809"/>
    <lineage>
        <taxon>Eukaryota</taxon>
        <taxon>Fungi</taxon>
        <taxon>Dikarya</taxon>
        <taxon>Basidiomycota</taxon>
        <taxon>Agaricomycotina</taxon>
        <taxon>Agaricomycetes</taxon>
        <taxon>Agaricomycetidae</taxon>
        <taxon>Agaricales</taxon>
        <taxon>Marasmiineae</taxon>
        <taxon>Mycenaceae</taxon>
        <taxon>Mycena</taxon>
    </lineage>
</organism>
<accession>A0AAD7NK10</accession>
<evidence type="ECO:0000313" key="3">
    <source>
        <dbReference type="Proteomes" id="UP001215280"/>
    </source>
</evidence>
<protein>
    <submittedName>
        <fullName evidence="2">Uncharacterized protein</fullName>
    </submittedName>
</protein>
<proteinExistence type="predicted"/>
<dbReference type="Gene3D" id="3.80.10.10">
    <property type="entry name" value="Ribonuclease Inhibitor"/>
    <property type="match status" value="1"/>
</dbReference>